<dbReference type="AlphaFoldDB" id="A0A9J6AZV0"/>
<keyword evidence="3" id="KW-1185">Reference proteome</keyword>
<proteinExistence type="predicted"/>
<organism evidence="2 3">
    <name type="scientific">Solanum commersonii</name>
    <name type="common">Commerson's wild potato</name>
    <name type="synonym">Commerson's nightshade</name>
    <dbReference type="NCBI Taxonomy" id="4109"/>
    <lineage>
        <taxon>Eukaryota</taxon>
        <taxon>Viridiplantae</taxon>
        <taxon>Streptophyta</taxon>
        <taxon>Embryophyta</taxon>
        <taxon>Tracheophyta</taxon>
        <taxon>Spermatophyta</taxon>
        <taxon>Magnoliopsida</taxon>
        <taxon>eudicotyledons</taxon>
        <taxon>Gunneridae</taxon>
        <taxon>Pentapetalae</taxon>
        <taxon>asterids</taxon>
        <taxon>lamiids</taxon>
        <taxon>Solanales</taxon>
        <taxon>Solanaceae</taxon>
        <taxon>Solanoideae</taxon>
        <taxon>Solaneae</taxon>
        <taxon>Solanum</taxon>
    </lineage>
</organism>
<accession>A0A9J6AZV0</accession>
<sequence>MANEGDVNAASTTDVRLDGGKKNYKGKKHQKSNEEILLDPTPSEALTFHPPSTTETSDDELGKKAIDVTIGEEWITRVEVARQAGA</sequence>
<dbReference type="EMBL" id="JACXVP010000001">
    <property type="protein sequence ID" value="KAG5629623.1"/>
    <property type="molecule type" value="Genomic_DNA"/>
</dbReference>
<name>A0A9J6AZV0_SOLCO</name>
<evidence type="ECO:0000313" key="2">
    <source>
        <dbReference type="EMBL" id="KAG5629623.1"/>
    </source>
</evidence>
<protein>
    <submittedName>
        <fullName evidence="2">Uncharacterized protein</fullName>
    </submittedName>
</protein>
<feature type="region of interest" description="Disordered" evidence="1">
    <location>
        <begin position="1"/>
        <end position="62"/>
    </location>
</feature>
<comment type="caution">
    <text evidence="2">The sequence shown here is derived from an EMBL/GenBank/DDBJ whole genome shotgun (WGS) entry which is preliminary data.</text>
</comment>
<reference evidence="2 3" key="1">
    <citation type="submission" date="2020-09" db="EMBL/GenBank/DDBJ databases">
        <title>De no assembly of potato wild relative species, Solanum commersonii.</title>
        <authorList>
            <person name="Cho K."/>
        </authorList>
    </citation>
    <scope>NUCLEOTIDE SEQUENCE [LARGE SCALE GENOMIC DNA]</scope>
    <source>
        <strain evidence="2">LZ3.2</strain>
        <tissue evidence="2">Leaf</tissue>
    </source>
</reference>
<dbReference type="Proteomes" id="UP000824120">
    <property type="component" value="Chromosome 1"/>
</dbReference>
<evidence type="ECO:0000256" key="1">
    <source>
        <dbReference type="SAM" id="MobiDB-lite"/>
    </source>
</evidence>
<evidence type="ECO:0000313" key="3">
    <source>
        <dbReference type="Proteomes" id="UP000824120"/>
    </source>
</evidence>
<gene>
    <name evidence="2" type="ORF">H5410_001340</name>
</gene>